<dbReference type="AlphaFoldDB" id="A0A423X447"/>
<dbReference type="Proteomes" id="UP000285146">
    <property type="component" value="Unassembled WGS sequence"/>
</dbReference>
<dbReference type="EMBL" id="LKEB01000028">
    <property type="protein sequence ID" value="ROW10693.1"/>
    <property type="molecule type" value="Genomic_DNA"/>
</dbReference>
<gene>
    <name evidence="2" type="ORF">VPNG_05050</name>
</gene>
<dbReference type="InterPro" id="IPR013216">
    <property type="entry name" value="Methyltransf_11"/>
</dbReference>
<protein>
    <recommendedName>
        <fullName evidence="1">Methyltransferase type 11 domain-containing protein</fullName>
    </recommendedName>
</protein>
<evidence type="ECO:0000259" key="1">
    <source>
        <dbReference type="Pfam" id="PF08241"/>
    </source>
</evidence>
<dbReference type="CDD" id="cd02440">
    <property type="entry name" value="AdoMet_MTases"/>
    <property type="match status" value="1"/>
</dbReference>
<dbReference type="InterPro" id="IPR051052">
    <property type="entry name" value="Diverse_substrate_MTase"/>
</dbReference>
<organism evidence="2 3">
    <name type="scientific">Cytospora leucostoma</name>
    <dbReference type="NCBI Taxonomy" id="1230097"/>
    <lineage>
        <taxon>Eukaryota</taxon>
        <taxon>Fungi</taxon>
        <taxon>Dikarya</taxon>
        <taxon>Ascomycota</taxon>
        <taxon>Pezizomycotina</taxon>
        <taxon>Sordariomycetes</taxon>
        <taxon>Sordariomycetidae</taxon>
        <taxon>Diaporthales</taxon>
        <taxon>Cytosporaceae</taxon>
        <taxon>Cytospora</taxon>
    </lineage>
</organism>
<accession>A0A423X447</accession>
<dbReference type="PANTHER" id="PTHR44942:SF10">
    <property type="entry name" value="METHYLTRANSFERASE TYPE 11 DOMAIN-CONTAINING PROTEIN"/>
    <property type="match status" value="1"/>
</dbReference>
<name>A0A423X447_9PEZI</name>
<keyword evidence="3" id="KW-1185">Reference proteome</keyword>
<dbReference type="InParanoid" id="A0A423X447"/>
<dbReference type="Pfam" id="PF08241">
    <property type="entry name" value="Methyltransf_11"/>
    <property type="match status" value="1"/>
</dbReference>
<sequence>MSRNKADHLDPTFRNYTPEQAAAYNRGRGKSKPDYVFEEILQFHTAGHGQYDTALDVGCGTGQVTRVLARYFDHVLGADPSEQMVAQARKIGGETEGGGPIEYEVLGAEELDNSTTVSPASVDLLTAKMAAHWFRMDDFWPQAARMVKPGGTVALWTHSSLYCHPSTPNAAAVQQALSELEDGMLGPFELPPNRLSRAMYDTLPLPWSLERPVAEFSEADSLRREWNRDGGLEVGAVDFAGSGRDESLEELGIGLDTASMVTRWREAHPELAGTDRDCVALTLRRVAEAMGMGGKSPADVRLKLGSATALLLFRRRAD</sequence>
<evidence type="ECO:0000313" key="3">
    <source>
        <dbReference type="Proteomes" id="UP000285146"/>
    </source>
</evidence>
<comment type="caution">
    <text evidence="2">The sequence shown here is derived from an EMBL/GenBank/DDBJ whole genome shotgun (WGS) entry which is preliminary data.</text>
</comment>
<dbReference type="InterPro" id="IPR029063">
    <property type="entry name" value="SAM-dependent_MTases_sf"/>
</dbReference>
<feature type="domain" description="Methyltransferase type 11" evidence="1">
    <location>
        <begin position="55"/>
        <end position="154"/>
    </location>
</feature>
<dbReference type="SUPFAM" id="SSF53335">
    <property type="entry name" value="S-adenosyl-L-methionine-dependent methyltransferases"/>
    <property type="match status" value="1"/>
</dbReference>
<dbReference type="Gene3D" id="3.40.50.150">
    <property type="entry name" value="Vaccinia Virus protein VP39"/>
    <property type="match status" value="1"/>
</dbReference>
<proteinExistence type="predicted"/>
<evidence type="ECO:0000313" key="2">
    <source>
        <dbReference type="EMBL" id="ROW10693.1"/>
    </source>
</evidence>
<dbReference type="GO" id="GO:0008757">
    <property type="term" value="F:S-adenosylmethionine-dependent methyltransferase activity"/>
    <property type="evidence" value="ECO:0007669"/>
    <property type="project" value="InterPro"/>
</dbReference>
<dbReference type="STRING" id="1230097.A0A423X447"/>
<dbReference type="OrthoDB" id="10027013at2759"/>
<dbReference type="PANTHER" id="PTHR44942">
    <property type="entry name" value="METHYLTRANSF_11 DOMAIN-CONTAINING PROTEIN"/>
    <property type="match status" value="1"/>
</dbReference>
<reference evidence="2 3" key="1">
    <citation type="submission" date="2015-09" db="EMBL/GenBank/DDBJ databases">
        <title>Host preference determinants of Valsa canker pathogens revealed by comparative genomics.</title>
        <authorList>
            <person name="Yin Z."/>
            <person name="Huang L."/>
        </authorList>
    </citation>
    <scope>NUCLEOTIDE SEQUENCE [LARGE SCALE GENOMIC DNA]</scope>
    <source>
        <strain evidence="2 3">SXYLt</strain>
    </source>
</reference>